<accession>A0A0K8W6A9</accession>
<dbReference type="GO" id="GO:0003964">
    <property type="term" value="F:RNA-directed DNA polymerase activity"/>
    <property type="evidence" value="ECO:0007669"/>
    <property type="project" value="UniProtKB-KW"/>
</dbReference>
<dbReference type="CDD" id="cd01650">
    <property type="entry name" value="RT_nLTR_like"/>
    <property type="match status" value="1"/>
</dbReference>
<keyword evidence="2" id="KW-0695">RNA-directed DNA polymerase</keyword>
<dbReference type="SUPFAM" id="SSF56672">
    <property type="entry name" value="DNA/RNA polymerases"/>
    <property type="match status" value="1"/>
</dbReference>
<keyword evidence="2" id="KW-0548">Nucleotidyltransferase</keyword>
<proteinExistence type="predicted"/>
<evidence type="ECO:0000313" key="2">
    <source>
        <dbReference type="EMBL" id="JAI46607.1"/>
    </source>
</evidence>
<dbReference type="AlphaFoldDB" id="A0A0K8W6A9"/>
<dbReference type="InterPro" id="IPR043502">
    <property type="entry name" value="DNA/RNA_pol_sf"/>
</dbReference>
<dbReference type="PANTHER" id="PTHR33332">
    <property type="entry name" value="REVERSE TRANSCRIPTASE DOMAIN-CONTAINING PROTEIN"/>
    <property type="match status" value="1"/>
</dbReference>
<organism evidence="2">
    <name type="scientific">Bactrocera latifrons</name>
    <name type="common">Malaysian fruit fly</name>
    <name type="synonym">Chaetodacus latifrons</name>
    <dbReference type="NCBI Taxonomy" id="174628"/>
    <lineage>
        <taxon>Eukaryota</taxon>
        <taxon>Metazoa</taxon>
        <taxon>Ecdysozoa</taxon>
        <taxon>Arthropoda</taxon>
        <taxon>Hexapoda</taxon>
        <taxon>Insecta</taxon>
        <taxon>Pterygota</taxon>
        <taxon>Neoptera</taxon>
        <taxon>Endopterygota</taxon>
        <taxon>Diptera</taxon>
        <taxon>Brachycera</taxon>
        <taxon>Muscomorpha</taxon>
        <taxon>Tephritoidea</taxon>
        <taxon>Tephritidae</taxon>
        <taxon>Bactrocera</taxon>
        <taxon>Bactrocera</taxon>
    </lineage>
</organism>
<dbReference type="Pfam" id="PF00078">
    <property type="entry name" value="RVT_1"/>
    <property type="match status" value="1"/>
</dbReference>
<gene>
    <name evidence="2" type="primary">pol_544</name>
    <name evidence="2" type="ORF">c2_g1_i1</name>
</gene>
<sequence length="275" mass="31896">MNKYFFFRKIKISVIFLTKSENEITSYRPFSLLSLFSKIFEKIFLRRLLAILKENKVIPEHRFGFRRYHGTPEQCHRVINYIIDALERKEYCSAAFLDIQQAFDKVWHHGLLYKLKKVFSSQVYLILKSYLTSRSFYVKINDDTSDIKYINAGVPQGSVLGPVLYTIFTSDIPETENVLIATYADDTALLSSSQTPIEATNLVQRELNKIQPWLDCWKMKVNMSKSVHVLFTLRRSDCPPLLLNGNTIPKSDSVKYLGMHFGETTDLETAHTSQK</sequence>
<feature type="domain" description="Reverse transcriptase" evidence="1">
    <location>
        <begin position="1"/>
        <end position="261"/>
    </location>
</feature>
<protein>
    <submittedName>
        <fullName evidence="2">RNA-directed DNA polymerase from mobile element jockey</fullName>
    </submittedName>
</protein>
<name>A0A0K8W6A9_BACLA</name>
<keyword evidence="2" id="KW-0808">Transferase</keyword>
<evidence type="ECO:0000259" key="1">
    <source>
        <dbReference type="PROSITE" id="PS50878"/>
    </source>
</evidence>
<dbReference type="InterPro" id="IPR000477">
    <property type="entry name" value="RT_dom"/>
</dbReference>
<dbReference type="EMBL" id="GDHF01005707">
    <property type="protein sequence ID" value="JAI46607.1"/>
    <property type="molecule type" value="Transcribed_RNA"/>
</dbReference>
<reference evidence="2" key="1">
    <citation type="submission" date="2015-06" db="EMBL/GenBank/DDBJ databases">
        <authorList>
            <person name="Hoefler B.C."/>
            <person name="Straight P.D."/>
        </authorList>
    </citation>
    <scope>NUCLEOTIDE SEQUENCE</scope>
</reference>
<dbReference type="PROSITE" id="PS50878">
    <property type="entry name" value="RT_POL"/>
    <property type="match status" value="1"/>
</dbReference>